<dbReference type="InterPro" id="IPR037523">
    <property type="entry name" value="VOC_core"/>
</dbReference>
<dbReference type="Gene3D" id="3.10.180.10">
    <property type="entry name" value="2,3-Dihydroxybiphenyl 1,2-Dioxygenase, domain 1"/>
    <property type="match status" value="2"/>
</dbReference>
<keyword evidence="1" id="KW-0479">Metal-binding</keyword>
<evidence type="ECO:0000313" key="3">
    <source>
        <dbReference type="EMBL" id="MFC3388091.1"/>
    </source>
</evidence>
<dbReference type="InterPro" id="IPR029068">
    <property type="entry name" value="Glyas_Bleomycin-R_OHBP_Dase"/>
</dbReference>
<feature type="domain" description="VOC" evidence="2">
    <location>
        <begin position="168"/>
        <end position="283"/>
    </location>
</feature>
<dbReference type="PROSITE" id="PS00934">
    <property type="entry name" value="GLYOXALASE_I_1"/>
    <property type="match status" value="1"/>
</dbReference>
<dbReference type="InterPro" id="IPR004360">
    <property type="entry name" value="Glyas_Fos-R_dOase_dom"/>
</dbReference>
<evidence type="ECO:0000313" key="4">
    <source>
        <dbReference type="Proteomes" id="UP001595637"/>
    </source>
</evidence>
<dbReference type="SUPFAM" id="SSF54593">
    <property type="entry name" value="Glyoxalase/Bleomycin resistance protein/Dihydroxybiphenyl dioxygenase"/>
    <property type="match status" value="2"/>
</dbReference>
<name>A0ABV7N3B5_9STAP</name>
<evidence type="ECO:0000259" key="2">
    <source>
        <dbReference type="PROSITE" id="PS51819"/>
    </source>
</evidence>
<evidence type="ECO:0000256" key="1">
    <source>
        <dbReference type="ARBA" id="ARBA00022723"/>
    </source>
</evidence>
<dbReference type="EMBL" id="JBHRVQ010000001">
    <property type="protein sequence ID" value="MFC3388091.1"/>
    <property type="molecule type" value="Genomic_DNA"/>
</dbReference>
<dbReference type="PANTHER" id="PTHR43279">
    <property type="entry name" value="CATECHOL-2,3-DIOXYGENASE"/>
    <property type="match status" value="1"/>
</dbReference>
<dbReference type="PANTHER" id="PTHR43279:SF1">
    <property type="entry name" value="CATECHOL-2,3-DIOXYGENASE"/>
    <property type="match status" value="1"/>
</dbReference>
<gene>
    <name evidence="3" type="ORF">ACFOEO_05830</name>
</gene>
<dbReference type="RefSeq" id="WP_380653027.1">
    <property type="nucleotide sequence ID" value="NZ_JBHRVQ010000001.1"/>
</dbReference>
<dbReference type="PROSITE" id="PS51819">
    <property type="entry name" value="VOC"/>
    <property type="match status" value="2"/>
</dbReference>
<dbReference type="InterPro" id="IPR018146">
    <property type="entry name" value="Glyoxalase_1_CS"/>
</dbReference>
<proteinExistence type="predicted"/>
<dbReference type="CDD" id="cd16359">
    <property type="entry name" value="VOC_BsCatE_like_C"/>
    <property type="match status" value="1"/>
</dbReference>
<sequence length="283" mass="30877">MSFHTPSSVHVSQVNLNVSSIESALPFYTDLLGFSILEENDRMVHLTVDGQTSFLTLNVPVLPIEKKKTAGLYHFAILLAEKSELAALVIHLAHNNIQLGAADHGVSEAVYFNDPDGNGIEVYVDRNPETWTWSGGNVQMVTDPLDFDGLAKTLKSDQKWRKMPTSTVMGHLHLHVSDLSKAVPFYTEGLGLDIVSRVGESAVFMSSSQYHHHIAINIWNGAGAPQPEAGSVGLKSFTLSYPNQDTLDAATARLEKMGYEVFEEDGLTVTQDPSGNRVGIISN</sequence>
<comment type="caution">
    <text evidence="3">The sequence shown here is derived from an EMBL/GenBank/DDBJ whole genome shotgun (WGS) entry which is preliminary data.</text>
</comment>
<accession>A0ABV7N3B5</accession>
<protein>
    <submittedName>
        <fullName evidence="3">VOC family protein</fullName>
    </submittedName>
</protein>
<dbReference type="Pfam" id="PF00903">
    <property type="entry name" value="Glyoxalase"/>
    <property type="match status" value="2"/>
</dbReference>
<dbReference type="Proteomes" id="UP001595637">
    <property type="component" value="Unassembled WGS sequence"/>
</dbReference>
<organism evidence="3 4">
    <name type="scientific">Salinicoccus sesuvii</name>
    <dbReference type="NCBI Taxonomy" id="868281"/>
    <lineage>
        <taxon>Bacteria</taxon>
        <taxon>Bacillati</taxon>
        <taxon>Bacillota</taxon>
        <taxon>Bacilli</taxon>
        <taxon>Bacillales</taxon>
        <taxon>Staphylococcaceae</taxon>
        <taxon>Salinicoccus</taxon>
    </lineage>
</organism>
<reference evidence="4" key="1">
    <citation type="journal article" date="2019" name="Int. J. Syst. Evol. Microbiol.">
        <title>The Global Catalogue of Microorganisms (GCM) 10K type strain sequencing project: providing services to taxonomists for standard genome sequencing and annotation.</title>
        <authorList>
            <consortium name="The Broad Institute Genomics Platform"/>
            <consortium name="The Broad Institute Genome Sequencing Center for Infectious Disease"/>
            <person name="Wu L."/>
            <person name="Ma J."/>
        </authorList>
    </citation>
    <scope>NUCLEOTIDE SEQUENCE [LARGE SCALE GENOMIC DNA]</scope>
    <source>
        <strain evidence="4">CCM 7756</strain>
    </source>
</reference>
<keyword evidence="4" id="KW-1185">Reference proteome</keyword>
<feature type="domain" description="VOC" evidence="2">
    <location>
        <begin position="10"/>
        <end position="125"/>
    </location>
</feature>